<sequence>MLKKINAVFRPNHSQKKQDSQAHGGNDKNKACAVRLVRSTSMLIVGETRQKTIVSSLKRSRSSVSIESTAVYFYRQEDRIWLYSRTQDCLQYLEDLMALRRQYVNSVNNLKTAGKKADLATDSANTSKPKGKPPPPPPPDQHEKAAKTKAKAPPVPDEVDTLEYFDSIVASFDSEKKSKAHLDDGHADVDFVVATSTSEHDIHSNWMLRSPRRLSMDESKLKKSEKKSRRNSDGIIEAVAKDFFNSEVNMTILNQSEEEERTGQKEHVVFLVTQKKNVQKRKAKERGGKGMDKLRDKEVSQYFSCLVI</sequence>
<organism evidence="2 3">
    <name type="scientific">Acipenser ruthenus</name>
    <name type="common">Sterlet sturgeon</name>
    <dbReference type="NCBI Taxonomy" id="7906"/>
    <lineage>
        <taxon>Eukaryota</taxon>
        <taxon>Metazoa</taxon>
        <taxon>Chordata</taxon>
        <taxon>Craniata</taxon>
        <taxon>Vertebrata</taxon>
        <taxon>Euteleostomi</taxon>
        <taxon>Actinopterygii</taxon>
        <taxon>Chondrostei</taxon>
        <taxon>Acipenseriformes</taxon>
        <taxon>Acipenseridae</taxon>
        <taxon>Acipenser</taxon>
    </lineage>
</organism>
<feature type="region of interest" description="Disordered" evidence="1">
    <location>
        <begin position="114"/>
        <end position="157"/>
    </location>
</feature>
<gene>
    <name evidence="2" type="ORF">EOD39_7132</name>
</gene>
<dbReference type="EMBL" id="SCEB01215102">
    <property type="protein sequence ID" value="RXM31314.1"/>
    <property type="molecule type" value="Genomic_DNA"/>
</dbReference>
<keyword evidence="3" id="KW-1185">Reference proteome</keyword>
<accession>A0A444U830</accession>
<evidence type="ECO:0000256" key="1">
    <source>
        <dbReference type="SAM" id="MobiDB-lite"/>
    </source>
</evidence>
<dbReference type="AlphaFoldDB" id="A0A444U830"/>
<evidence type="ECO:0000313" key="2">
    <source>
        <dbReference type="EMBL" id="RXM31314.1"/>
    </source>
</evidence>
<evidence type="ECO:0000313" key="3">
    <source>
        <dbReference type="Proteomes" id="UP000289886"/>
    </source>
</evidence>
<protein>
    <submittedName>
        <fullName evidence="2">Uncharacterized protein</fullName>
    </submittedName>
</protein>
<proteinExistence type="predicted"/>
<reference evidence="2 3" key="1">
    <citation type="submission" date="2019-01" db="EMBL/GenBank/DDBJ databases">
        <title>Draft Genome and Complete Hox-Cluster Characterization of the Sterlet Sturgeon (Acipenser ruthenus).</title>
        <authorList>
            <person name="Wei Q."/>
        </authorList>
    </citation>
    <scope>NUCLEOTIDE SEQUENCE [LARGE SCALE GENOMIC DNA]</scope>
    <source>
        <strain evidence="2">WHYD16114868_AA</strain>
        <tissue evidence="2">Blood</tissue>
    </source>
</reference>
<dbReference type="Proteomes" id="UP000289886">
    <property type="component" value="Unassembled WGS sequence"/>
</dbReference>
<comment type="caution">
    <text evidence="2">The sequence shown here is derived from an EMBL/GenBank/DDBJ whole genome shotgun (WGS) entry which is preliminary data.</text>
</comment>
<name>A0A444U830_ACIRT</name>